<dbReference type="InterPro" id="IPR000792">
    <property type="entry name" value="Tscrpt_reg_LuxR_C"/>
</dbReference>
<dbReference type="Gene3D" id="1.10.10.10">
    <property type="entry name" value="Winged helix-like DNA-binding domain superfamily/Winged helix DNA-binding domain"/>
    <property type="match status" value="1"/>
</dbReference>
<dbReference type="InterPro" id="IPR016032">
    <property type="entry name" value="Sig_transdc_resp-reg_C-effctor"/>
</dbReference>
<reference evidence="2 3" key="1">
    <citation type="submission" date="2007-04" db="EMBL/GenBank/DDBJ databases">
        <title>Complete genome sequence of Burkholderia multivorans ATCC 17616.</title>
        <authorList>
            <person name="Ohtsubo Y."/>
            <person name="Yamashita A."/>
            <person name="Kurokawa K."/>
            <person name="Takami H."/>
            <person name="Yuhara S."/>
            <person name="Nishiyama E."/>
            <person name="Endo R."/>
            <person name="Miyazaki R."/>
            <person name="Ono A."/>
            <person name="Yano K."/>
            <person name="Ito M."/>
            <person name="Sota M."/>
            <person name="Yuji N."/>
            <person name="Hattori M."/>
            <person name="Tsuda M."/>
        </authorList>
    </citation>
    <scope>NUCLEOTIDE SEQUENCE [LARGE SCALE GENOMIC DNA]</scope>
    <source>
        <strain evidence="3">ATCC 17616 / 249</strain>
    </source>
</reference>
<evidence type="ECO:0000313" key="2">
    <source>
        <dbReference type="EMBL" id="BAG47272.1"/>
    </source>
</evidence>
<feature type="domain" description="HTH luxR-type" evidence="1">
    <location>
        <begin position="315"/>
        <end position="372"/>
    </location>
</feature>
<gene>
    <name evidence="2" type="ordered locus">BMULJ_05437</name>
</gene>
<dbReference type="SMART" id="SM00421">
    <property type="entry name" value="HTH_LUXR"/>
    <property type="match status" value="1"/>
</dbReference>
<dbReference type="GeneID" id="93168055"/>
<dbReference type="EMBL" id="AP009387">
    <property type="protein sequence ID" value="BAG47272.1"/>
    <property type="molecule type" value="Genomic_DNA"/>
</dbReference>
<dbReference type="KEGG" id="bmj:BMULJ_05437"/>
<accession>A0A0H3KXX3</accession>
<sequence>MTRIETIHQTIRHIYDAALMPDGWSRAGSALAHAAASPMAILLNARPATQRSARLATGFDAACATRMQHEFEAQPPPWIGAIPVATPVRQTACISDRDFARSRFYHDAVRPADGFYAMIAPLAADRRVVLAIGRHRGAADFTDDDVRVAQWLVPHVATALQVQRRIAEANLRAQGAYDAISRLAFGVILVDAAMRPLFANPAAEALARGGNGLLLDRNAVSAVQPADAARLRRTIAAAVALNAGSRRVADATVQPPASMRCHVSRRPPRPPLTIRVVPVGASDLPDGIDTAARAIVFVTEPDRPADIDPDCIATTFDLTPREAALAALLSGGLDLGEAAARLGIGIGTARGYLKQILAKTGTHRQAELVSLVVRAALPVMR</sequence>
<dbReference type="AlphaFoldDB" id="A0A0H3KXX3"/>
<dbReference type="GO" id="GO:0003677">
    <property type="term" value="F:DNA binding"/>
    <property type="evidence" value="ECO:0007669"/>
    <property type="project" value="InterPro"/>
</dbReference>
<dbReference type="InterPro" id="IPR036388">
    <property type="entry name" value="WH-like_DNA-bd_sf"/>
</dbReference>
<organism evidence="2 3">
    <name type="scientific">Burkholderia multivorans (strain ATCC 17616 / 249)</name>
    <dbReference type="NCBI Taxonomy" id="395019"/>
    <lineage>
        <taxon>Bacteria</taxon>
        <taxon>Pseudomonadati</taxon>
        <taxon>Pseudomonadota</taxon>
        <taxon>Betaproteobacteria</taxon>
        <taxon>Burkholderiales</taxon>
        <taxon>Burkholderiaceae</taxon>
        <taxon>Burkholderia</taxon>
        <taxon>Burkholderia cepacia complex</taxon>
    </lineage>
</organism>
<dbReference type="eggNOG" id="COG2771">
    <property type="taxonomic scope" value="Bacteria"/>
</dbReference>
<dbReference type="GO" id="GO:0006355">
    <property type="term" value="P:regulation of DNA-templated transcription"/>
    <property type="evidence" value="ECO:0007669"/>
    <property type="project" value="InterPro"/>
</dbReference>
<evidence type="ECO:0000259" key="1">
    <source>
        <dbReference type="SMART" id="SM00421"/>
    </source>
</evidence>
<protein>
    <recommendedName>
        <fullName evidence="1">HTH luxR-type domain-containing protein</fullName>
    </recommendedName>
</protein>
<evidence type="ECO:0000313" key="3">
    <source>
        <dbReference type="Proteomes" id="UP000008815"/>
    </source>
</evidence>
<keyword evidence="3" id="KW-1185">Reference proteome</keyword>
<name>A0A0H3KXX3_BURM1</name>
<dbReference type="KEGG" id="bmu:Bmul_6093"/>
<dbReference type="RefSeq" id="WP_012218408.1">
    <property type="nucleotide sequence ID" value="NC_010087.1"/>
</dbReference>
<dbReference type="Proteomes" id="UP000008815">
    <property type="component" value="Chromosome 3"/>
</dbReference>
<dbReference type="SUPFAM" id="SSF46894">
    <property type="entry name" value="C-terminal effector domain of the bipartite response regulators"/>
    <property type="match status" value="1"/>
</dbReference>
<dbReference type="STRING" id="395019.BMULJ_05437"/>
<dbReference type="HOGENOM" id="CLU_037939_6_0_4"/>
<proteinExistence type="predicted"/>